<comment type="caution">
    <text evidence="2">The sequence shown here is derived from an EMBL/GenBank/DDBJ whole genome shotgun (WGS) entry which is preliminary data.</text>
</comment>
<reference evidence="2 3" key="1">
    <citation type="submission" date="2020-09" db="EMBL/GenBank/DDBJ databases">
        <title>Flavimobilis rhizosphaerae sp. nov., isolated from rhizosphere soil of Spartina alterniflora.</title>
        <authorList>
            <person name="Hanqin C."/>
        </authorList>
    </citation>
    <scope>NUCLEOTIDE SEQUENCE [LARGE SCALE GENOMIC DNA]</scope>
    <source>
        <strain evidence="2 3">GY 10621</strain>
    </source>
</reference>
<dbReference type="Pfam" id="PF13020">
    <property type="entry name" value="NOV_C"/>
    <property type="match status" value="1"/>
</dbReference>
<evidence type="ECO:0000259" key="1">
    <source>
        <dbReference type="Pfam" id="PF13020"/>
    </source>
</evidence>
<protein>
    <submittedName>
        <fullName evidence="2">DUF3883 domain-containing protein</fullName>
    </submittedName>
</protein>
<name>A0ABR9DRD8_9MICO</name>
<dbReference type="InterPro" id="IPR024975">
    <property type="entry name" value="NOV_C"/>
</dbReference>
<proteinExistence type="predicted"/>
<organism evidence="2 3">
    <name type="scientific">Flavimobilis rhizosphaerae</name>
    <dbReference type="NCBI Taxonomy" id="2775421"/>
    <lineage>
        <taxon>Bacteria</taxon>
        <taxon>Bacillati</taxon>
        <taxon>Actinomycetota</taxon>
        <taxon>Actinomycetes</taxon>
        <taxon>Micrococcales</taxon>
        <taxon>Jonesiaceae</taxon>
        <taxon>Flavimobilis</taxon>
    </lineage>
</organism>
<dbReference type="EMBL" id="JACZDF010000004">
    <property type="protein sequence ID" value="MBD9699553.1"/>
    <property type="molecule type" value="Genomic_DNA"/>
</dbReference>
<dbReference type="Proteomes" id="UP000642107">
    <property type="component" value="Unassembled WGS sequence"/>
</dbReference>
<dbReference type="RefSeq" id="WP_192279737.1">
    <property type="nucleotide sequence ID" value="NZ_JACZDF010000004.1"/>
</dbReference>
<keyword evidence="3" id="KW-1185">Reference proteome</keyword>
<accession>A0ABR9DRD8</accession>
<evidence type="ECO:0000313" key="2">
    <source>
        <dbReference type="EMBL" id="MBD9699553.1"/>
    </source>
</evidence>
<gene>
    <name evidence="2" type="ORF">IGS67_08635</name>
</gene>
<feature type="domain" description="Protein NO VEIN C-terminal" evidence="1">
    <location>
        <begin position="182"/>
        <end position="260"/>
    </location>
</feature>
<sequence length="302" mass="33488">MATYILTVSRKQSSSIEPQTTENVETIRSGGTVPDAWDVHGSLVEGGIVPGDRGYLLVQGTDERGIVASATFTEEPEYGPSWRESDEGALAERRFARLLWDAIVDMDQRLPIEDLVRELPEKFVSPRQSGTRLGEANARRLEELWSEHLRGLTMGSSTEAPAPTPPTSGQGFQQDAALRREIEDLAQQRLTDHFVAQGWEVADRRVGHPYDAIAMRDGEVCYLEAKGTTSSGESVLVTRNEVAFAAANPRQCVMGIVANIEVVDGHVVPHSGDLVIYDWFGEEEDLEAMQYAYHPHPRDRRS</sequence>
<evidence type="ECO:0000313" key="3">
    <source>
        <dbReference type="Proteomes" id="UP000642107"/>
    </source>
</evidence>